<dbReference type="AlphaFoldDB" id="A0A5E5AEE7"/>
<accession>A0A5E5AEE7</accession>
<reference evidence="2 3" key="1">
    <citation type="submission" date="2019-08" db="EMBL/GenBank/DDBJ databases">
        <authorList>
            <person name="Peeters C."/>
        </authorList>
    </citation>
    <scope>NUCLEOTIDE SEQUENCE [LARGE SCALE GENOMIC DNA]</scope>
    <source>
        <strain evidence="2 3">LMG 31118</strain>
    </source>
</reference>
<organism evidence="2 3">
    <name type="scientific">Pandoraea captiosa</name>
    <dbReference type="NCBI Taxonomy" id="2508302"/>
    <lineage>
        <taxon>Bacteria</taxon>
        <taxon>Pseudomonadati</taxon>
        <taxon>Pseudomonadota</taxon>
        <taxon>Betaproteobacteria</taxon>
        <taxon>Burkholderiales</taxon>
        <taxon>Burkholderiaceae</taxon>
        <taxon>Pandoraea</taxon>
    </lineage>
</organism>
<dbReference type="RefSeq" id="WP_150626526.1">
    <property type="nucleotide sequence ID" value="NZ_CABPSQ010000007.1"/>
</dbReference>
<feature type="transmembrane region" description="Helical" evidence="1">
    <location>
        <begin position="349"/>
        <end position="368"/>
    </location>
</feature>
<gene>
    <name evidence="2" type="ORF">PCA31118_03684</name>
</gene>
<dbReference type="EMBL" id="CABPSQ010000007">
    <property type="protein sequence ID" value="VVE70883.1"/>
    <property type="molecule type" value="Genomic_DNA"/>
</dbReference>
<name>A0A5E5AEE7_9BURK</name>
<evidence type="ECO:0000256" key="1">
    <source>
        <dbReference type="SAM" id="Phobius"/>
    </source>
</evidence>
<evidence type="ECO:0008006" key="4">
    <source>
        <dbReference type="Google" id="ProtNLM"/>
    </source>
</evidence>
<sequence length="446" mass="49992">MTELLLLVFPLPWIALWIGRKNRSTPIPDMGVFLGFFVLLYGWLPFLGIYLHRQGIGDILDTRYEFGGYTDDEVFSVGLAYFLFLLGFALAYRMTRRYRVAVQTIRVPDKKEIRALGYGLAFVFLADFVVRTVANVPVASSYIESYTVLRDLPLILQQLIATAERLQFTFFLALMVFTIAKAPSMHRLWIVVVAVVLTQSAVVGGSRSGAALCAMSYLLCYTILVRRIKPSTWVTMSVFGIALFLLAGQIRGGVSDTAAIAGLQSGEFTSVFINALDIIKRKLELGSFDVPLYTLDLARVIPQQILWFDKLDPSVWYVSTFYPDFAKAGGGLAFGAIAESFVGFGVVEALVRGILLGLVAAFVVNRLLRERVTPMRIVAYIWLFAMSYQSVRDTTFTLFGRYVFQVLPVAIYLHFMASPIRHKTYRNLRFVKSAPPEHPPAERSAT</sequence>
<evidence type="ECO:0000313" key="2">
    <source>
        <dbReference type="EMBL" id="VVE70883.1"/>
    </source>
</evidence>
<proteinExistence type="predicted"/>
<feature type="transmembrane region" description="Helical" evidence="1">
    <location>
        <begin position="187"/>
        <end position="203"/>
    </location>
</feature>
<feature type="transmembrane region" description="Helical" evidence="1">
    <location>
        <begin position="209"/>
        <end position="225"/>
    </location>
</feature>
<keyword evidence="1" id="KW-0812">Transmembrane</keyword>
<keyword evidence="3" id="KW-1185">Reference proteome</keyword>
<feature type="transmembrane region" description="Helical" evidence="1">
    <location>
        <begin position="232"/>
        <end position="250"/>
    </location>
</feature>
<feature type="transmembrane region" description="Helical" evidence="1">
    <location>
        <begin position="74"/>
        <end position="94"/>
    </location>
</feature>
<keyword evidence="1" id="KW-1133">Transmembrane helix</keyword>
<protein>
    <recommendedName>
        <fullName evidence="4">Oligosaccharide repeat unit polymerase</fullName>
    </recommendedName>
</protein>
<dbReference type="Proteomes" id="UP000414136">
    <property type="component" value="Unassembled WGS sequence"/>
</dbReference>
<feature type="transmembrane region" description="Helical" evidence="1">
    <location>
        <begin position="115"/>
        <end position="134"/>
    </location>
</feature>
<keyword evidence="1" id="KW-0472">Membrane</keyword>
<dbReference type="OrthoDB" id="9817170at2"/>
<feature type="transmembrane region" description="Helical" evidence="1">
    <location>
        <begin position="30"/>
        <end position="51"/>
    </location>
</feature>
<feature type="transmembrane region" description="Helical" evidence="1">
    <location>
        <begin position="403"/>
        <end position="420"/>
    </location>
</feature>
<feature type="transmembrane region" description="Helical" evidence="1">
    <location>
        <begin position="154"/>
        <end position="180"/>
    </location>
</feature>
<evidence type="ECO:0000313" key="3">
    <source>
        <dbReference type="Proteomes" id="UP000414136"/>
    </source>
</evidence>